<dbReference type="Proteomes" id="UP000199339">
    <property type="component" value="Unassembled WGS sequence"/>
</dbReference>
<name>A0A1I4T456_9GAMM</name>
<evidence type="ECO:0000313" key="1">
    <source>
        <dbReference type="EMBL" id="SFM71502.1"/>
    </source>
</evidence>
<protein>
    <submittedName>
        <fullName evidence="1">Uncharacterized protein</fullName>
    </submittedName>
</protein>
<sequence>MSTVKIGTDERPLENATPQWINQQINNRRNDGESVCVIVRLRDPYPELNLATPTCGGGGAGQTKQYSDRESAILALWREGVGQTEFTGGDLVSFLARLKTV</sequence>
<proteinExistence type="predicted"/>
<accession>A0A1I4T456</accession>
<keyword evidence="2" id="KW-1185">Reference proteome</keyword>
<dbReference type="AlphaFoldDB" id="A0A1I4T456"/>
<organism evidence="1 2">
    <name type="scientific">Marinobacter pelagius</name>
    <dbReference type="NCBI Taxonomy" id="379482"/>
    <lineage>
        <taxon>Bacteria</taxon>
        <taxon>Pseudomonadati</taxon>
        <taxon>Pseudomonadota</taxon>
        <taxon>Gammaproteobacteria</taxon>
        <taxon>Pseudomonadales</taxon>
        <taxon>Marinobacteraceae</taxon>
        <taxon>Marinobacter</taxon>
    </lineage>
</organism>
<gene>
    <name evidence="1" type="ORF">SAMN04487961_0992</name>
</gene>
<reference evidence="2" key="1">
    <citation type="submission" date="2016-10" db="EMBL/GenBank/DDBJ databases">
        <authorList>
            <person name="Varghese N."/>
            <person name="Submissions S."/>
        </authorList>
    </citation>
    <scope>NUCLEOTIDE SEQUENCE [LARGE SCALE GENOMIC DNA]</scope>
    <source>
        <strain evidence="2">CGMCC 1.6775</strain>
    </source>
</reference>
<dbReference type="EMBL" id="FOUR01000002">
    <property type="protein sequence ID" value="SFM71502.1"/>
    <property type="molecule type" value="Genomic_DNA"/>
</dbReference>
<evidence type="ECO:0000313" key="2">
    <source>
        <dbReference type="Proteomes" id="UP000199339"/>
    </source>
</evidence>